<accession>A0A0U5FQS4</accession>
<dbReference type="PRINTS" id="PR00799">
    <property type="entry name" value="TRANSAMINASE"/>
</dbReference>
<keyword evidence="6" id="KW-0663">Pyridoxal phosphate</keyword>
<dbReference type="OrthoDB" id="6752799at2759"/>
<dbReference type="EMBL" id="CDMC01000001">
    <property type="protein sequence ID" value="CEL00999.1"/>
    <property type="molecule type" value="Genomic_DNA"/>
</dbReference>
<dbReference type="Pfam" id="PF00155">
    <property type="entry name" value="Aminotran_1_2"/>
    <property type="match status" value="1"/>
</dbReference>
<dbReference type="InterPro" id="IPR004838">
    <property type="entry name" value="NHTrfase_class1_PyrdxlP-BS"/>
</dbReference>
<dbReference type="GO" id="GO:0030170">
    <property type="term" value="F:pyridoxal phosphate binding"/>
    <property type="evidence" value="ECO:0007669"/>
    <property type="project" value="InterPro"/>
</dbReference>
<dbReference type="NCBIfam" id="NF006719">
    <property type="entry name" value="PRK09257.1"/>
    <property type="match status" value="1"/>
</dbReference>
<dbReference type="Gene3D" id="3.40.640.10">
    <property type="entry name" value="Type I PLP-dependent aspartate aminotransferase-like (Major domain)"/>
    <property type="match status" value="1"/>
</dbReference>
<evidence type="ECO:0000256" key="4">
    <source>
        <dbReference type="ARBA" id="ARBA00022576"/>
    </source>
</evidence>
<keyword evidence="4 7" id="KW-0032">Aminotransferase</keyword>
<dbReference type="Proteomes" id="UP000054771">
    <property type="component" value="Unassembled WGS sequence"/>
</dbReference>
<dbReference type="PANTHER" id="PTHR11879">
    <property type="entry name" value="ASPARTATE AMINOTRANSFERASE"/>
    <property type="match status" value="1"/>
</dbReference>
<evidence type="ECO:0000313" key="10">
    <source>
        <dbReference type="Proteomes" id="UP000054771"/>
    </source>
</evidence>
<sequence>MPPLFSKVPYVPPDAIFELTKLYNADPSPQKVNLGQGTYKDENGQPWILPAVAAAKEKVRDANHEYLPILGLAEFRARAVELLLGNGAEVIKDGRVASCQALSGTGALHTAGTMLYRAAQTAGRDIPTVYITKPSWSNHRQVFESVGFPVREFNYTTSDNSGVDMESLTETLSQAPAHSIFVFHASAHNPSGWDPTVDQWKAIGKIVQERELFPIFDAAYLGMTSGDFDTDAWALRYFIHDLHLEAAVCISFAKSMGLYGERIGLCGFVTASATAATAVESTLAQLIRVEISNPPAFGARVVAQVLGDQGLREQWAGNLQTMSGRIKGMRWALYEGLVEFGTPGEWKRITEQKGMFCILGLSLNEVLHLREKYHIYMADSSRVSIAGLNPGNVRYVAECIDKTVRDFRKKD</sequence>
<comment type="catalytic activity">
    <reaction evidence="7">
        <text>L-aspartate + 2-oxoglutarate = oxaloacetate + L-glutamate</text>
        <dbReference type="Rhea" id="RHEA:21824"/>
        <dbReference type="ChEBI" id="CHEBI:16452"/>
        <dbReference type="ChEBI" id="CHEBI:16810"/>
        <dbReference type="ChEBI" id="CHEBI:29985"/>
        <dbReference type="ChEBI" id="CHEBI:29991"/>
        <dbReference type="EC" id="2.6.1.1"/>
    </reaction>
</comment>
<keyword evidence="10" id="KW-1185">Reference proteome</keyword>
<name>A0A0U5FQS4_ASPCI</name>
<evidence type="ECO:0000256" key="3">
    <source>
        <dbReference type="ARBA" id="ARBA00011738"/>
    </source>
</evidence>
<comment type="miscellaneous">
    <text evidence="7">In eukaryotes there are cytoplasmic, mitochondrial and chloroplastic isozymes.</text>
</comment>
<evidence type="ECO:0000256" key="2">
    <source>
        <dbReference type="ARBA" id="ARBA00007441"/>
    </source>
</evidence>
<reference evidence="10" key="1">
    <citation type="journal article" date="2016" name="Genome Announc.">
        <title>Draft genome sequences of fungus Aspergillus calidoustus.</title>
        <authorList>
            <person name="Horn F."/>
            <person name="Linde J."/>
            <person name="Mattern D.J."/>
            <person name="Walther G."/>
            <person name="Guthke R."/>
            <person name="Scherlach K."/>
            <person name="Martin K."/>
            <person name="Brakhage A.A."/>
            <person name="Petzke L."/>
            <person name="Valiante V."/>
        </authorList>
    </citation>
    <scope>NUCLEOTIDE SEQUENCE [LARGE SCALE GENOMIC DNA]</scope>
    <source>
        <strain evidence="10">SF006504</strain>
    </source>
</reference>
<evidence type="ECO:0000256" key="5">
    <source>
        <dbReference type="ARBA" id="ARBA00022679"/>
    </source>
</evidence>
<dbReference type="InterPro" id="IPR015424">
    <property type="entry name" value="PyrdxlP-dep_Trfase"/>
</dbReference>
<dbReference type="PANTHER" id="PTHR11879:SF55">
    <property type="entry name" value="GLUTAMATE OXALOACETATE TRANSAMINASE 1, ISOFORM B"/>
    <property type="match status" value="1"/>
</dbReference>
<comment type="similarity">
    <text evidence="2">Belongs to the class-I pyridoxal-phosphate-dependent aminotransferase family.</text>
</comment>
<evidence type="ECO:0000256" key="6">
    <source>
        <dbReference type="ARBA" id="ARBA00022898"/>
    </source>
</evidence>
<dbReference type="PROSITE" id="PS00105">
    <property type="entry name" value="AA_TRANSFER_CLASS_1"/>
    <property type="match status" value="1"/>
</dbReference>
<dbReference type="InterPro" id="IPR004839">
    <property type="entry name" value="Aminotransferase_I/II_large"/>
</dbReference>
<evidence type="ECO:0000313" key="9">
    <source>
        <dbReference type="EMBL" id="CEL00999.1"/>
    </source>
</evidence>
<dbReference type="GO" id="GO:0006532">
    <property type="term" value="P:aspartate biosynthetic process"/>
    <property type="evidence" value="ECO:0007669"/>
    <property type="project" value="TreeGrafter"/>
</dbReference>
<dbReference type="OMA" id="IITDPTW"/>
<dbReference type="InterPro" id="IPR015421">
    <property type="entry name" value="PyrdxlP-dep_Trfase_major"/>
</dbReference>
<dbReference type="EC" id="2.6.1.1" evidence="7"/>
<dbReference type="FunFam" id="3.40.640.10:FF:000066">
    <property type="entry name" value="Aspartate aminotransferase"/>
    <property type="match status" value="1"/>
</dbReference>
<proteinExistence type="inferred from homology"/>
<keyword evidence="5 7" id="KW-0808">Transferase</keyword>
<protein>
    <recommendedName>
        <fullName evidence="7">Aspartate aminotransferase</fullName>
        <ecNumber evidence="7">2.6.1.1</ecNumber>
    </recommendedName>
</protein>
<evidence type="ECO:0000256" key="7">
    <source>
        <dbReference type="RuleBase" id="RU000480"/>
    </source>
</evidence>
<dbReference type="SUPFAM" id="SSF53383">
    <property type="entry name" value="PLP-dependent transferases"/>
    <property type="match status" value="1"/>
</dbReference>
<evidence type="ECO:0000256" key="1">
    <source>
        <dbReference type="ARBA" id="ARBA00001933"/>
    </source>
</evidence>
<feature type="domain" description="Aminotransferase class I/classII large" evidence="8">
    <location>
        <begin position="30"/>
        <end position="399"/>
    </location>
</feature>
<dbReference type="AlphaFoldDB" id="A0A0U5FQS4"/>
<gene>
    <name evidence="9" type="ORF">ASPCAL00591</name>
</gene>
<evidence type="ECO:0000259" key="8">
    <source>
        <dbReference type="Pfam" id="PF00155"/>
    </source>
</evidence>
<comment type="subunit">
    <text evidence="3 7">Homodimer.</text>
</comment>
<dbReference type="GO" id="GO:0004069">
    <property type="term" value="F:L-aspartate:2-oxoglutarate aminotransferase activity"/>
    <property type="evidence" value="ECO:0007669"/>
    <property type="project" value="UniProtKB-EC"/>
</dbReference>
<dbReference type="GO" id="GO:0005829">
    <property type="term" value="C:cytosol"/>
    <property type="evidence" value="ECO:0007669"/>
    <property type="project" value="TreeGrafter"/>
</dbReference>
<dbReference type="InterPro" id="IPR015422">
    <property type="entry name" value="PyrdxlP-dep_Trfase_small"/>
</dbReference>
<dbReference type="CDD" id="cd00609">
    <property type="entry name" value="AAT_like"/>
    <property type="match status" value="1"/>
</dbReference>
<dbReference type="STRING" id="454130.A0A0U5FQS4"/>
<organism evidence="9 10">
    <name type="scientific">Aspergillus calidoustus</name>
    <dbReference type="NCBI Taxonomy" id="454130"/>
    <lineage>
        <taxon>Eukaryota</taxon>
        <taxon>Fungi</taxon>
        <taxon>Dikarya</taxon>
        <taxon>Ascomycota</taxon>
        <taxon>Pezizomycotina</taxon>
        <taxon>Eurotiomycetes</taxon>
        <taxon>Eurotiomycetidae</taxon>
        <taxon>Eurotiales</taxon>
        <taxon>Aspergillaceae</taxon>
        <taxon>Aspergillus</taxon>
        <taxon>Aspergillus subgen. Nidulantes</taxon>
    </lineage>
</organism>
<dbReference type="Gene3D" id="3.90.1150.10">
    <property type="entry name" value="Aspartate Aminotransferase, domain 1"/>
    <property type="match status" value="1"/>
</dbReference>
<comment type="cofactor">
    <cofactor evidence="1">
        <name>pyridoxal 5'-phosphate</name>
        <dbReference type="ChEBI" id="CHEBI:597326"/>
    </cofactor>
</comment>
<dbReference type="InterPro" id="IPR000796">
    <property type="entry name" value="Asp_trans"/>
</dbReference>